<dbReference type="GO" id="GO:0034142">
    <property type="term" value="P:toll-like receptor 4 signaling pathway"/>
    <property type="evidence" value="ECO:0007669"/>
    <property type="project" value="TreeGrafter"/>
</dbReference>
<dbReference type="GO" id="GO:0043123">
    <property type="term" value="P:positive regulation of canonical NF-kappaB signal transduction"/>
    <property type="evidence" value="ECO:0007669"/>
    <property type="project" value="TreeGrafter"/>
</dbReference>
<reference evidence="3" key="1">
    <citation type="submission" date="2017-11" db="EMBL/GenBank/DDBJ databases">
        <authorList>
            <person name="Lima N.C."/>
            <person name="Parody-Merino A.M."/>
            <person name="Battley P.F."/>
            <person name="Fidler A.E."/>
            <person name="Prosdocimi F."/>
        </authorList>
    </citation>
    <scope>NUCLEOTIDE SEQUENCE [LARGE SCALE GENOMIC DNA]</scope>
</reference>
<dbReference type="SUPFAM" id="SSF102860">
    <property type="entry name" value="mRNA decapping enzyme DcpS N-terminal domain"/>
    <property type="match status" value="1"/>
</dbReference>
<dbReference type="InterPro" id="IPR011145">
    <property type="entry name" value="Scavenger_mRNA_decap_enz_N"/>
</dbReference>
<dbReference type="AlphaFoldDB" id="A0A2I0T329"/>
<dbReference type="GO" id="GO:0035663">
    <property type="term" value="F:Toll-like receptor 2 binding"/>
    <property type="evidence" value="ECO:0007669"/>
    <property type="project" value="TreeGrafter"/>
</dbReference>
<evidence type="ECO:0000313" key="3">
    <source>
        <dbReference type="Proteomes" id="UP000233556"/>
    </source>
</evidence>
<dbReference type="GO" id="GO:0005737">
    <property type="term" value="C:cytoplasm"/>
    <property type="evidence" value="ECO:0007669"/>
    <property type="project" value="TreeGrafter"/>
</dbReference>
<gene>
    <name evidence="2" type="ORF">llap_21493</name>
</gene>
<dbReference type="Gene3D" id="3.40.50.10140">
    <property type="entry name" value="Toll/interleukin-1 receptor homology (TIR) domain"/>
    <property type="match status" value="1"/>
</dbReference>
<dbReference type="PANTHER" id="PTHR22662:SF0">
    <property type="entry name" value="TOLL_INTERLEUKIN-1 RECEPTOR DOMAIN-CONTAINING ADAPTER PROTEIN"/>
    <property type="match status" value="1"/>
</dbReference>
<accession>A0A2I0T329</accession>
<dbReference type="GO" id="GO:0016787">
    <property type="term" value="F:hydrolase activity"/>
    <property type="evidence" value="ECO:0007669"/>
    <property type="project" value="InterPro"/>
</dbReference>
<reference evidence="3" key="2">
    <citation type="submission" date="2017-12" db="EMBL/GenBank/DDBJ databases">
        <title>Genome sequence of the Bar-tailed Godwit (Limosa lapponica baueri).</title>
        <authorList>
            <person name="Lima N.C.B."/>
            <person name="Parody-Merino A.M."/>
            <person name="Battley P.F."/>
            <person name="Fidler A.E."/>
            <person name="Prosdocimi F."/>
        </authorList>
    </citation>
    <scope>NUCLEOTIDE SEQUENCE [LARGE SCALE GENOMIC DNA]</scope>
</reference>
<dbReference type="PANTHER" id="PTHR22662">
    <property type="entry name" value="TIRAP"/>
    <property type="match status" value="1"/>
</dbReference>
<evidence type="ECO:0000313" key="2">
    <source>
        <dbReference type="EMBL" id="PKU28203.1"/>
    </source>
</evidence>
<dbReference type="InterPro" id="IPR017279">
    <property type="entry name" value="Tol-interleuk_rcpt_adapt_Tirap"/>
</dbReference>
<keyword evidence="3" id="KW-1185">Reference proteome</keyword>
<protein>
    <submittedName>
        <fullName evidence="2">Toll interleukin-1 receptor domain-containing adapter protein</fullName>
    </submittedName>
</protein>
<dbReference type="InterPro" id="IPR035897">
    <property type="entry name" value="Toll_tir_struct_dom_sf"/>
</dbReference>
<dbReference type="GO" id="GO:0000290">
    <property type="term" value="P:deadenylation-dependent decapping of nuclear-transcribed mRNA"/>
    <property type="evidence" value="ECO:0007669"/>
    <property type="project" value="InterPro"/>
</dbReference>
<dbReference type="Gene3D" id="3.30.200.40">
    <property type="entry name" value="Scavenger mRNA decapping enzyme, N-terminal domain"/>
    <property type="match status" value="1"/>
</dbReference>
<dbReference type="GO" id="GO:2000343">
    <property type="term" value="P:positive regulation of chemokine (C-X-C motif) ligand 2 production"/>
    <property type="evidence" value="ECO:0007669"/>
    <property type="project" value="TreeGrafter"/>
</dbReference>
<sequence>MLITPGFLQDPWCKYQMHQALAEAPMANGRTIPVVKDVDRKDYPRELRNLYYIYMALKEKSFKQIRDTVFRCEYTMARWWDVTLVTSPSGEWANAVVILEKTPFQEEKVLDLLKKHTKLELQLRNDIYSTYHLYPPPELSGERSWPRVGVSWEGGSPRGSAADWPLQLGCRSVCSCRLWTVGRSETGK</sequence>
<dbReference type="InterPro" id="IPR000157">
    <property type="entry name" value="TIR_dom"/>
</dbReference>
<dbReference type="GO" id="GO:0035662">
    <property type="term" value="F:Toll-like receptor 4 binding"/>
    <property type="evidence" value="ECO:0007669"/>
    <property type="project" value="TreeGrafter"/>
</dbReference>
<feature type="domain" description="TIR" evidence="1">
    <location>
        <begin position="1"/>
        <end position="69"/>
    </location>
</feature>
<dbReference type="GO" id="GO:0032760">
    <property type="term" value="P:positive regulation of tumor necrosis factor production"/>
    <property type="evidence" value="ECO:0007669"/>
    <property type="project" value="TreeGrafter"/>
</dbReference>
<dbReference type="GO" id="GO:0005886">
    <property type="term" value="C:plasma membrane"/>
    <property type="evidence" value="ECO:0007669"/>
    <property type="project" value="TreeGrafter"/>
</dbReference>
<dbReference type="SUPFAM" id="SSF52200">
    <property type="entry name" value="Toll/Interleukin receptor TIR domain"/>
    <property type="match status" value="1"/>
</dbReference>
<proteinExistence type="predicted"/>
<organism evidence="2 3">
    <name type="scientific">Limosa lapponica baueri</name>
    <dbReference type="NCBI Taxonomy" id="1758121"/>
    <lineage>
        <taxon>Eukaryota</taxon>
        <taxon>Metazoa</taxon>
        <taxon>Chordata</taxon>
        <taxon>Craniata</taxon>
        <taxon>Vertebrata</taxon>
        <taxon>Euteleostomi</taxon>
        <taxon>Archelosauria</taxon>
        <taxon>Archosauria</taxon>
        <taxon>Dinosauria</taxon>
        <taxon>Saurischia</taxon>
        <taxon>Theropoda</taxon>
        <taxon>Coelurosauria</taxon>
        <taxon>Aves</taxon>
        <taxon>Neognathae</taxon>
        <taxon>Neoaves</taxon>
        <taxon>Charadriiformes</taxon>
        <taxon>Scolopacidae</taxon>
        <taxon>Limosa</taxon>
    </lineage>
</organism>
<evidence type="ECO:0000259" key="1">
    <source>
        <dbReference type="PROSITE" id="PS50104"/>
    </source>
</evidence>
<keyword evidence="2" id="KW-0675">Receptor</keyword>
<dbReference type="PROSITE" id="PS50104">
    <property type="entry name" value="TIR"/>
    <property type="match status" value="1"/>
</dbReference>
<dbReference type="Proteomes" id="UP000233556">
    <property type="component" value="Unassembled WGS sequence"/>
</dbReference>
<dbReference type="OrthoDB" id="9424455at2759"/>
<name>A0A2I0T329_LIMLA</name>
<dbReference type="EMBL" id="KZ521841">
    <property type="protein sequence ID" value="PKU28203.1"/>
    <property type="molecule type" value="Genomic_DNA"/>
</dbReference>